<keyword evidence="4" id="KW-1185">Reference proteome</keyword>
<feature type="transmembrane region" description="Helical" evidence="2">
    <location>
        <begin position="52"/>
        <end position="75"/>
    </location>
</feature>
<accession>A0AAQ3JKK5</accession>
<evidence type="ECO:0000313" key="4">
    <source>
        <dbReference type="Proteomes" id="UP001327560"/>
    </source>
</evidence>
<keyword evidence="2" id="KW-0472">Membrane</keyword>
<proteinExistence type="predicted"/>
<evidence type="ECO:0000256" key="2">
    <source>
        <dbReference type="SAM" id="Phobius"/>
    </source>
</evidence>
<evidence type="ECO:0000256" key="1">
    <source>
        <dbReference type="SAM" id="MobiDB-lite"/>
    </source>
</evidence>
<evidence type="ECO:0000313" key="3">
    <source>
        <dbReference type="EMBL" id="WOK91398.1"/>
    </source>
</evidence>
<dbReference type="PANTHER" id="PTHR46635">
    <property type="entry name" value="GLYCOSYL TRANSFERASE FAMILY 1 PROTEIN"/>
    <property type="match status" value="1"/>
</dbReference>
<reference evidence="3 4" key="1">
    <citation type="submission" date="2023-10" db="EMBL/GenBank/DDBJ databases">
        <title>Chromosome-scale genome assembly provides insights into flower coloration mechanisms of Canna indica.</title>
        <authorList>
            <person name="Li C."/>
        </authorList>
    </citation>
    <scope>NUCLEOTIDE SEQUENCE [LARGE SCALE GENOMIC DNA]</scope>
    <source>
        <tissue evidence="3">Flower</tissue>
    </source>
</reference>
<sequence length="163" mass="17459">MGSLEAAAAGAPPKRSRPSVLPLFSSADANGRSSSLHRPRSRLVRFLLTKKVGYLQWVFTVAAFLLVVALFQSFLPGSAVEQPVSGSTAGGGGDLDAIRDLEFGDGIRFFPAKMQERWAEESWEANSSALSLGQPARRFGLRKPRLALVILVLAILGFRGCSG</sequence>
<dbReference type="PANTHER" id="PTHR46635:SF1">
    <property type="entry name" value="GLYCOSYL TRANSFERASE FAMILY 1 PROTEIN"/>
    <property type="match status" value="1"/>
</dbReference>
<organism evidence="3 4">
    <name type="scientific">Canna indica</name>
    <name type="common">Indian-shot</name>
    <dbReference type="NCBI Taxonomy" id="4628"/>
    <lineage>
        <taxon>Eukaryota</taxon>
        <taxon>Viridiplantae</taxon>
        <taxon>Streptophyta</taxon>
        <taxon>Embryophyta</taxon>
        <taxon>Tracheophyta</taxon>
        <taxon>Spermatophyta</taxon>
        <taxon>Magnoliopsida</taxon>
        <taxon>Liliopsida</taxon>
        <taxon>Zingiberales</taxon>
        <taxon>Cannaceae</taxon>
        <taxon>Canna</taxon>
    </lineage>
</organism>
<name>A0AAQ3JKK5_9LILI</name>
<dbReference type="Proteomes" id="UP001327560">
    <property type="component" value="Chromosome 1"/>
</dbReference>
<dbReference type="AlphaFoldDB" id="A0AAQ3JKK5"/>
<gene>
    <name evidence="3" type="ORF">Cni_G00089</name>
</gene>
<protein>
    <submittedName>
        <fullName evidence="3">Uncharacterized protein</fullName>
    </submittedName>
</protein>
<keyword evidence="2" id="KW-0812">Transmembrane</keyword>
<feature type="region of interest" description="Disordered" evidence="1">
    <location>
        <begin position="1"/>
        <end position="22"/>
    </location>
</feature>
<dbReference type="EMBL" id="CP136890">
    <property type="protein sequence ID" value="WOK91398.1"/>
    <property type="molecule type" value="Genomic_DNA"/>
</dbReference>
<keyword evidence="2" id="KW-1133">Transmembrane helix</keyword>